<evidence type="ECO:0000313" key="2">
    <source>
        <dbReference type="Proteomes" id="UP000735302"/>
    </source>
</evidence>
<gene>
    <name evidence="1" type="ORF">PoB_003188200</name>
</gene>
<dbReference type="EMBL" id="BLXT01003748">
    <property type="protein sequence ID" value="GFO05377.1"/>
    <property type="molecule type" value="Genomic_DNA"/>
</dbReference>
<proteinExistence type="predicted"/>
<sequence>MFGVTQTPAKLSATRRQNQLHGGLCFAFIPSAAKTVPRPTTRTTREAHTKISKDDSVSIVGTQDCLVLELWEKTLSTRNEKLGRMEKAL</sequence>
<protein>
    <submittedName>
        <fullName evidence="1">Uncharacterized protein</fullName>
    </submittedName>
</protein>
<dbReference type="AlphaFoldDB" id="A0AAV4ADN9"/>
<evidence type="ECO:0000313" key="1">
    <source>
        <dbReference type="EMBL" id="GFO05377.1"/>
    </source>
</evidence>
<dbReference type="Proteomes" id="UP000735302">
    <property type="component" value="Unassembled WGS sequence"/>
</dbReference>
<accession>A0AAV4ADN9</accession>
<organism evidence="1 2">
    <name type="scientific">Plakobranchus ocellatus</name>
    <dbReference type="NCBI Taxonomy" id="259542"/>
    <lineage>
        <taxon>Eukaryota</taxon>
        <taxon>Metazoa</taxon>
        <taxon>Spiralia</taxon>
        <taxon>Lophotrochozoa</taxon>
        <taxon>Mollusca</taxon>
        <taxon>Gastropoda</taxon>
        <taxon>Heterobranchia</taxon>
        <taxon>Euthyneura</taxon>
        <taxon>Panpulmonata</taxon>
        <taxon>Sacoglossa</taxon>
        <taxon>Placobranchoidea</taxon>
        <taxon>Plakobranchidae</taxon>
        <taxon>Plakobranchus</taxon>
    </lineage>
</organism>
<comment type="caution">
    <text evidence="1">The sequence shown here is derived from an EMBL/GenBank/DDBJ whole genome shotgun (WGS) entry which is preliminary data.</text>
</comment>
<reference evidence="1 2" key="1">
    <citation type="journal article" date="2021" name="Elife">
        <title>Chloroplast acquisition without the gene transfer in kleptoplastic sea slugs, Plakobranchus ocellatus.</title>
        <authorList>
            <person name="Maeda T."/>
            <person name="Takahashi S."/>
            <person name="Yoshida T."/>
            <person name="Shimamura S."/>
            <person name="Takaki Y."/>
            <person name="Nagai Y."/>
            <person name="Toyoda A."/>
            <person name="Suzuki Y."/>
            <person name="Arimoto A."/>
            <person name="Ishii H."/>
            <person name="Satoh N."/>
            <person name="Nishiyama T."/>
            <person name="Hasebe M."/>
            <person name="Maruyama T."/>
            <person name="Minagawa J."/>
            <person name="Obokata J."/>
            <person name="Shigenobu S."/>
        </authorList>
    </citation>
    <scope>NUCLEOTIDE SEQUENCE [LARGE SCALE GENOMIC DNA]</scope>
</reference>
<keyword evidence="2" id="KW-1185">Reference proteome</keyword>
<name>A0AAV4ADN9_9GAST</name>